<proteinExistence type="predicted"/>
<keyword evidence="1" id="KW-0812">Transmembrane</keyword>
<feature type="domain" description="Toxin VasX N-terminal region" evidence="2">
    <location>
        <begin position="2"/>
        <end position="47"/>
    </location>
</feature>
<dbReference type="AlphaFoldDB" id="A0A0A0ETP8"/>
<accession>A0A0A0ETP8</accession>
<dbReference type="InterPro" id="IPR048126">
    <property type="entry name" value="Toxin_VasX"/>
</dbReference>
<reference evidence="3 4" key="1">
    <citation type="journal article" date="2015" name="Stand. Genomic Sci.">
        <title>Genomic information of the arsenic-resistant bacterium Lysobacter arseniciresistens type strain ZS79(T) and comparison of Lysobacter draft genomes.</title>
        <authorList>
            <person name="Liu L."/>
            <person name="Zhang S."/>
            <person name="Luo M."/>
            <person name="Wang G."/>
        </authorList>
    </citation>
    <scope>NUCLEOTIDE SEQUENCE [LARGE SCALE GENOMIC DNA]</scope>
    <source>
        <strain evidence="3 4">ZS79</strain>
    </source>
</reference>
<feature type="transmembrane region" description="Helical" evidence="1">
    <location>
        <begin position="667"/>
        <end position="688"/>
    </location>
</feature>
<keyword evidence="1" id="KW-0472">Membrane</keyword>
<dbReference type="Pfam" id="PF20249">
    <property type="entry name" value="VasX_N"/>
    <property type="match status" value="1"/>
</dbReference>
<dbReference type="Proteomes" id="UP000029989">
    <property type="component" value="Unassembled WGS sequence"/>
</dbReference>
<organism evidence="3 4">
    <name type="scientific">Lysobacter arseniciresistens ZS79</name>
    <dbReference type="NCBI Taxonomy" id="913325"/>
    <lineage>
        <taxon>Bacteria</taxon>
        <taxon>Pseudomonadati</taxon>
        <taxon>Pseudomonadota</taxon>
        <taxon>Gammaproteobacteria</taxon>
        <taxon>Lysobacterales</taxon>
        <taxon>Lysobacteraceae</taxon>
        <taxon>Novilysobacter</taxon>
    </lineage>
</organism>
<dbReference type="NCBIfam" id="NF041559">
    <property type="entry name" value="BTH_I2691_fam"/>
    <property type="match status" value="1"/>
</dbReference>
<evidence type="ECO:0000313" key="3">
    <source>
        <dbReference type="EMBL" id="KGM53498.1"/>
    </source>
</evidence>
<sequence length="759" mass="81600">MIPDAGNAGAVWLGFSDTAWTPAVMARHRSEAYRARHMQRIDVAAWANAGANPKTQSHMERLDKGLGTQVAEYALPAGAKRFPALDYSPHEYRNQAHSTEALVETANAAAGKSVAAMVALNDPVGIALEISELIRYQIRAFEAKDDRAWKKATSDALQGLREAIQANAADQALARHRAKRYSVDEFGIPMYPAHSEAQRSTLDRMFATLPAGEEARVRESAWRKYLDDYSESKRIQFETQLKTDFEALIKDKLAGLADAFAGWYRSARFRNVLECTHDEHEIASGENLTVIVSACLTEITGLRAVAEAVIKDLSGSYSDPGNPGMRAMVLNNADAAKVLDEAAVPALELGNPGAWSNAFKAFAHVIDGADKTKTASKEELAAALGSVAKLAYQMSGPIVQALGRAGRAAGDAASTLAVGIATRYRMMAFLGVISGRPLRALQVTASERGMAHAVVEALTEGHKGVDKSKLRKQLDAELAADIKGDSGSRASTGSRNARGRKKFNWTVFWDDASRQALGSGVDPTRLNDMVLSQRQLERLVQSRTRKFIKVDIGLGTASLILDGWNAYDAFGKLEDEKEGTADQRQLGLAAALVGMTGSSVELVGGVMQRTRWGGTALARPFTFFANKVTTRAALIGFCGRLAGAAGGFLGGALDLWKAWYAWKRGDLPAAAFFTATGLSALVVGGLMVAGVMTLGVGFVVLIVLALLSLLGEWLIDLFTDNDIEKWVDRTPFGNQRHGRFKAIGEQVIGWNKIVAGAGS</sequence>
<keyword evidence="4" id="KW-1185">Reference proteome</keyword>
<evidence type="ECO:0000256" key="1">
    <source>
        <dbReference type="SAM" id="Phobius"/>
    </source>
</evidence>
<dbReference type="EMBL" id="AVPT01000040">
    <property type="protein sequence ID" value="KGM53498.1"/>
    <property type="molecule type" value="Genomic_DNA"/>
</dbReference>
<feature type="transmembrane region" description="Helical" evidence="1">
    <location>
        <begin position="632"/>
        <end position="655"/>
    </location>
</feature>
<gene>
    <name evidence="3" type="ORF">N799_11505</name>
</gene>
<dbReference type="eggNOG" id="ENOG5033E64">
    <property type="taxonomic scope" value="Bacteria"/>
</dbReference>
<comment type="caution">
    <text evidence="3">The sequence shown here is derived from an EMBL/GenBank/DDBJ whole genome shotgun (WGS) entry which is preliminary data.</text>
</comment>
<keyword evidence="1" id="KW-1133">Transmembrane helix</keyword>
<evidence type="ECO:0000313" key="4">
    <source>
        <dbReference type="Proteomes" id="UP000029989"/>
    </source>
</evidence>
<feature type="transmembrane region" description="Helical" evidence="1">
    <location>
        <begin position="694"/>
        <end position="715"/>
    </location>
</feature>
<evidence type="ECO:0000259" key="2">
    <source>
        <dbReference type="Pfam" id="PF20249"/>
    </source>
</evidence>
<name>A0A0A0ETP8_9GAMM</name>
<dbReference type="STRING" id="913325.N799_11505"/>
<protein>
    <recommendedName>
        <fullName evidence="2">Toxin VasX N-terminal region domain-containing protein</fullName>
    </recommendedName>
</protein>
<dbReference type="InterPro" id="IPR046864">
    <property type="entry name" value="VasX_N"/>
</dbReference>